<dbReference type="AlphaFoldDB" id="A0A6P5FCQ5"/>
<comment type="similarity">
    <text evidence="1">Belongs to the RelA/SpoT family.</text>
</comment>
<dbReference type="OrthoDB" id="430679at2759"/>
<dbReference type="SUPFAM" id="SSF81301">
    <property type="entry name" value="Nucleotidyltransferase"/>
    <property type="match status" value="1"/>
</dbReference>
<evidence type="ECO:0000259" key="6">
    <source>
        <dbReference type="PROSITE" id="PS51831"/>
    </source>
</evidence>
<reference evidence="7" key="1">
    <citation type="journal article" date="2015" name="Nat. Genet.">
        <title>The pineapple genome and the evolution of CAM photosynthesis.</title>
        <authorList>
            <person name="Ming R."/>
            <person name="VanBuren R."/>
            <person name="Wai C.M."/>
            <person name="Tang H."/>
            <person name="Schatz M.C."/>
            <person name="Bowers J.E."/>
            <person name="Lyons E."/>
            <person name="Wang M.L."/>
            <person name="Chen J."/>
            <person name="Biggers E."/>
            <person name="Zhang J."/>
            <person name="Huang L."/>
            <person name="Zhang L."/>
            <person name="Miao W."/>
            <person name="Zhang J."/>
            <person name="Ye Z."/>
            <person name="Miao C."/>
            <person name="Lin Z."/>
            <person name="Wang H."/>
            <person name="Zhou H."/>
            <person name="Yim W.C."/>
            <person name="Priest H.D."/>
            <person name="Zheng C."/>
            <person name="Woodhouse M."/>
            <person name="Edger P.P."/>
            <person name="Guyot R."/>
            <person name="Guo H.B."/>
            <person name="Guo H."/>
            <person name="Zheng G."/>
            <person name="Singh R."/>
            <person name="Sharma A."/>
            <person name="Min X."/>
            <person name="Zheng Y."/>
            <person name="Lee H."/>
            <person name="Gurtowski J."/>
            <person name="Sedlazeck F.J."/>
            <person name="Harkess A."/>
            <person name="McKain M.R."/>
            <person name="Liao Z."/>
            <person name="Fang J."/>
            <person name="Liu J."/>
            <person name="Zhang X."/>
            <person name="Zhang Q."/>
            <person name="Hu W."/>
            <person name="Qin Y."/>
            <person name="Wang K."/>
            <person name="Chen L.Y."/>
            <person name="Shirley N."/>
            <person name="Lin Y.R."/>
            <person name="Liu L.Y."/>
            <person name="Hernandez A.G."/>
            <person name="Wright C.L."/>
            <person name="Bulone V."/>
            <person name="Tuskan G.A."/>
            <person name="Heath K."/>
            <person name="Zee F."/>
            <person name="Moore P.H."/>
            <person name="Sunkar R."/>
            <person name="Leebens-Mack J.H."/>
            <person name="Mockler T."/>
            <person name="Bennetzen J.L."/>
            <person name="Freeling M."/>
            <person name="Sankoff D."/>
            <person name="Paterson A.H."/>
            <person name="Zhu X."/>
            <person name="Yang X."/>
            <person name="Smith J.A."/>
            <person name="Cushman J.C."/>
            <person name="Paull R.E."/>
            <person name="Yu Q."/>
        </authorList>
    </citation>
    <scope>NUCLEOTIDE SEQUENCE [LARGE SCALE GENOMIC DNA]</scope>
    <source>
        <strain evidence="7">cv. F153</strain>
    </source>
</reference>
<comment type="function">
    <text evidence="5">Probable ppGpp (guanosine 3'-diphosphate 5'-diphosphate) synthetase that may be involved in a rapid plant ppGpp-mediated response to pathogens and other stresses.</text>
</comment>
<keyword evidence="7" id="KW-1185">Reference proteome</keyword>
<dbReference type="PANTHER" id="PTHR21262:SF32">
    <property type="entry name" value="GTP DIPHOSPHOKINASE"/>
    <property type="match status" value="1"/>
</dbReference>
<keyword evidence="3" id="KW-0346">Stress response</keyword>
<dbReference type="InterPro" id="IPR006674">
    <property type="entry name" value="HD_domain"/>
</dbReference>
<dbReference type="Proteomes" id="UP000515123">
    <property type="component" value="Linkage group 1"/>
</dbReference>
<dbReference type="GO" id="GO:0009507">
    <property type="term" value="C:chloroplast"/>
    <property type="evidence" value="ECO:0007669"/>
    <property type="project" value="TreeGrafter"/>
</dbReference>
<evidence type="ECO:0000313" key="8">
    <source>
        <dbReference type="RefSeq" id="XP_020094021.1"/>
    </source>
</evidence>
<dbReference type="Gramene" id="Aco009486.1.mrna1">
    <property type="protein sequence ID" value="Aco009486.1.mrna1"/>
    <property type="gene ID" value="Aco009486.1.path1"/>
</dbReference>
<dbReference type="EC" id="2.7.6.5" evidence="2"/>
<dbReference type="Gene3D" id="3.30.460.10">
    <property type="entry name" value="Beta Polymerase, domain 2"/>
    <property type="match status" value="1"/>
</dbReference>
<dbReference type="InterPro" id="IPR007685">
    <property type="entry name" value="RelA_SpoT"/>
</dbReference>
<dbReference type="GO" id="GO:0008728">
    <property type="term" value="F:GTP diphosphokinase activity"/>
    <property type="evidence" value="ECO:0007669"/>
    <property type="project" value="UniProtKB-EC"/>
</dbReference>
<sequence length="625" mass="70380">MPAPAIAIPLRATPHGSFFFSSFSSSSPSRDRSEELASPRALSLAPAPCSTKCRAERGALRGLVIARALGSCLDRDTLSLPVAGGGEFGVKGVAFDLDRRWGDSAPASEPDVAKLLSGAQSRHKIFYEEFVLRAFFEAERAHRGQRRLSGDPYLQHCVETAVLLAQIGVNARVVAAGLLHDTLDDSFVDYDYISQRFGAGVADLVEGVSRLSHLSKLARESNTASRIVEAYRLHTMFLAMEDARSVLIKLADRLHNMMTLEPLPVIKQQRFAKETLEIFAPLANRLGILTWKEQLENLCFKYLYPEQYKELSSWFLNSYNKDIITVAIRKLDQALKISGVSYYVITGRHKSLYSIYTKMLRRNLSIDEIHDIDGIRLILENEKDCFMALSIVHNLWLGVPEKFKDYINHPKPNGYQSLHTVVLTEDMHPLEVQIRTREMHIKAEFGIAAHWKYKEGDCECSAFVPHLVEWVRGVVTCQCETININCVICGGVSVRSPYSFPLHSDDCPYAYTKQCNHTGPIFVILLENEKMSVQEFPPNSTLIDLLERIGGDSTKRLVHAIAVKGELRPRLNCESVKDPYQKLSMGDVVELVPVIPRPPLTDYREEFQRMYDCGLIVSSRDGRRC</sequence>
<dbReference type="InterPro" id="IPR043519">
    <property type="entry name" value="NT_sf"/>
</dbReference>
<dbReference type="GO" id="GO:0015969">
    <property type="term" value="P:guanosine tetraphosphate metabolic process"/>
    <property type="evidence" value="ECO:0007669"/>
    <property type="project" value="InterPro"/>
</dbReference>
<name>A0A6P5FCQ5_ANACO</name>
<evidence type="ECO:0000256" key="1">
    <source>
        <dbReference type="ARBA" id="ARBA00007476"/>
    </source>
</evidence>
<accession>A0A6P5FCQ5</accession>
<keyword evidence="4" id="KW-0547">Nucleotide-binding</keyword>
<dbReference type="SMART" id="SM00471">
    <property type="entry name" value="HDc"/>
    <property type="match status" value="1"/>
</dbReference>
<dbReference type="Pfam" id="PF13328">
    <property type="entry name" value="HD_4"/>
    <property type="match status" value="1"/>
</dbReference>
<dbReference type="FunFam" id="3.30.460.10:FF:000001">
    <property type="entry name" value="GTP pyrophosphokinase RelA"/>
    <property type="match status" value="1"/>
</dbReference>
<dbReference type="Pfam" id="PF04607">
    <property type="entry name" value="RelA_SpoT"/>
    <property type="match status" value="1"/>
</dbReference>
<evidence type="ECO:0000256" key="4">
    <source>
        <dbReference type="ARBA" id="ARBA00023134"/>
    </source>
</evidence>
<reference evidence="8" key="2">
    <citation type="submission" date="2025-08" db="UniProtKB">
        <authorList>
            <consortium name="RefSeq"/>
        </authorList>
    </citation>
    <scope>IDENTIFICATION</scope>
    <source>
        <tissue evidence="8">Leaf</tissue>
    </source>
</reference>
<dbReference type="InterPro" id="IPR003607">
    <property type="entry name" value="HD/PDEase_dom"/>
</dbReference>
<evidence type="ECO:0000256" key="3">
    <source>
        <dbReference type="ARBA" id="ARBA00023016"/>
    </source>
</evidence>
<dbReference type="SUPFAM" id="SSF109604">
    <property type="entry name" value="HD-domain/PDEase-like"/>
    <property type="match status" value="1"/>
</dbReference>
<dbReference type="PANTHER" id="PTHR21262">
    <property type="entry name" value="GUANOSINE-3',5'-BIS DIPHOSPHATE 3'-PYROPHOSPHOHYDROLASE"/>
    <property type="match status" value="1"/>
</dbReference>
<evidence type="ECO:0000256" key="2">
    <source>
        <dbReference type="ARBA" id="ARBA00013251"/>
    </source>
</evidence>
<dbReference type="GO" id="GO:0005525">
    <property type="term" value="F:GTP binding"/>
    <property type="evidence" value="ECO:0007669"/>
    <property type="project" value="UniProtKB-KW"/>
</dbReference>
<gene>
    <name evidence="8" type="primary">LOC109714033</name>
</gene>
<keyword evidence="4" id="KW-0342">GTP-binding</keyword>
<protein>
    <recommendedName>
        <fullName evidence="2">GTP diphosphokinase</fullName>
        <ecNumber evidence="2">2.7.6.5</ecNumber>
    </recommendedName>
</protein>
<proteinExistence type="inferred from homology"/>
<dbReference type="PROSITE" id="PS51831">
    <property type="entry name" value="HD"/>
    <property type="match status" value="1"/>
</dbReference>
<dbReference type="FunFam" id="1.10.3210.10:FF:000001">
    <property type="entry name" value="GTP pyrophosphokinase RelA"/>
    <property type="match status" value="1"/>
</dbReference>
<dbReference type="Gene3D" id="1.10.3210.10">
    <property type="entry name" value="Hypothetical protein af1432"/>
    <property type="match status" value="1"/>
</dbReference>
<dbReference type="CDD" id="cd00077">
    <property type="entry name" value="HDc"/>
    <property type="match status" value="1"/>
</dbReference>
<dbReference type="CDD" id="cd05399">
    <property type="entry name" value="NT_Rel-Spo_like"/>
    <property type="match status" value="1"/>
</dbReference>
<dbReference type="GeneID" id="109714033"/>
<feature type="domain" description="HD" evidence="6">
    <location>
        <begin position="153"/>
        <end position="257"/>
    </location>
</feature>
<evidence type="ECO:0000256" key="5">
    <source>
        <dbReference type="ARBA" id="ARBA00056217"/>
    </source>
</evidence>
<dbReference type="RefSeq" id="XP_020094021.1">
    <property type="nucleotide sequence ID" value="XM_020238432.1"/>
</dbReference>
<dbReference type="SMART" id="SM00954">
    <property type="entry name" value="RelA_SpoT"/>
    <property type="match status" value="1"/>
</dbReference>
<evidence type="ECO:0000313" key="7">
    <source>
        <dbReference type="Proteomes" id="UP000515123"/>
    </source>
</evidence>
<organism evidence="7 8">
    <name type="scientific">Ananas comosus</name>
    <name type="common">Pineapple</name>
    <name type="synonym">Ananas ananas</name>
    <dbReference type="NCBI Taxonomy" id="4615"/>
    <lineage>
        <taxon>Eukaryota</taxon>
        <taxon>Viridiplantae</taxon>
        <taxon>Streptophyta</taxon>
        <taxon>Embryophyta</taxon>
        <taxon>Tracheophyta</taxon>
        <taxon>Spermatophyta</taxon>
        <taxon>Magnoliopsida</taxon>
        <taxon>Liliopsida</taxon>
        <taxon>Poales</taxon>
        <taxon>Bromeliaceae</taxon>
        <taxon>Bromelioideae</taxon>
        <taxon>Ananas</taxon>
    </lineage>
</organism>